<dbReference type="Gene3D" id="3.40.50.1820">
    <property type="entry name" value="alpha/beta hydrolase"/>
    <property type="match status" value="1"/>
</dbReference>
<evidence type="ECO:0000256" key="1">
    <source>
        <dbReference type="ARBA" id="ARBA00022801"/>
    </source>
</evidence>
<dbReference type="Pfam" id="PF20434">
    <property type="entry name" value="BD-FAE"/>
    <property type="match status" value="1"/>
</dbReference>
<keyword evidence="1 4" id="KW-0378">Hydrolase</keyword>
<reference evidence="4" key="1">
    <citation type="submission" date="2022-04" db="EMBL/GenBank/DDBJ databases">
        <title>Tomato heritable bacteria conferring resistance against bacterial wilt.</title>
        <authorList>
            <person name="Yin J."/>
        </authorList>
    </citation>
    <scope>NUCLEOTIDE SEQUENCE</scope>
    <source>
        <strain evidence="4">Cra20</strain>
    </source>
</reference>
<feature type="signal peptide" evidence="2">
    <location>
        <begin position="1"/>
        <end position="21"/>
    </location>
</feature>
<keyword evidence="2" id="KW-0732">Signal</keyword>
<name>A0ABU3N2T7_9SPHN</name>
<dbReference type="PANTHER" id="PTHR48081">
    <property type="entry name" value="AB HYDROLASE SUPERFAMILY PROTEIN C4A8.06C"/>
    <property type="match status" value="1"/>
</dbReference>
<dbReference type="InterPro" id="IPR049492">
    <property type="entry name" value="BD-FAE-like_dom"/>
</dbReference>
<feature type="chain" id="PRO_5045332028" evidence="2">
    <location>
        <begin position="22"/>
        <end position="285"/>
    </location>
</feature>
<comment type="caution">
    <text evidence="4">The sequence shown here is derived from an EMBL/GenBank/DDBJ whole genome shotgun (WGS) entry which is preliminary data.</text>
</comment>
<dbReference type="PANTHER" id="PTHR48081:SF33">
    <property type="entry name" value="KYNURENINE FORMAMIDASE"/>
    <property type="match status" value="1"/>
</dbReference>
<evidence type="ECO:0000259" key="3">
    <source>
        <dbReference type="Pfam" id="PF20434"/>
    </source>
</evidence>
<dbReference type="EMBL" id="JALMLT010000001">
    <property type="protein sequence ID" value="MDT8758184.1"/>
    <property type="molecule type" value="Genomic_DNA"/>
</dbReference>
<dbReference type="InterPro" id="IPR050300">
    <property type="entry name" value="GDXG_lipolytic_enzyme"/>
</dbReference>
<proteinExistence type="predicted"/>
<feature type="domain" description="BD-FAE-like" evidence="3">
    <location>
        <begin position="40"/>
        <end position="147"/>
    </location>
</feature>
<dbReference type="GO" id="GO:0016787">
    <property type="term" value="F:hydrolase activity"/>
    <property type="evidence" value="ECO:0007669"/>
    <property type="project" value="UniProtKB-KW"/>
</dbReference>
<sequence>MRGRLIAAALFAATAIVPAEAQTAAGPHEVAYGGDRLQRLDLYAPRGGSAPAPLFVFVHGGGWRQGDKGNATGPEKVAHFTGRGFAFASVNYRLVPGAKVEDQAQDIADAVGYLVRHARTLGIDAGRIVLAGHSAGAHLSALVATDPEYLKRAGVRLDQLDGVLLLDGAAYDVPAQRQEGPRIMQRVYAQAFGDDPARQRALSPTLQAAAPNAPAFLILHVDRADGARQSDALGAALRRAGAEVTVEAIEGRGLRGHMAINRSLGDAEYPATAIVDRWIDGVIRR</sequence>
<protein>
    <submittedName>
        <fullName evidence="4">Alpha/beta hydrolase</fullName>
    </submittedName>
</protein>
<dbReference type="InterPro" id="IPR029058">
    <property type="entry name" value="AB_hydrolase_fold"/>
</dbReference>
<organism evidence="4">
    <name type="scientific">Sphingomonas psychrotolerans</name>
    <dbReference type="NCBI Taxonomy" id="1327635"/>
    <lineage>
        <taxon>Bacteria</taxon>
        <taxon>Pseudomonadati</taxon>
        <taxon>Pseudomonadota</taxon>
        <taxon>Alphaproteobacteria</taxon>
        <taxon>Sphingomonadales</taxon>
        <taxon>Sphingomonadaceae</taxon>
        <taxon>Sphingomonas</taxon>
    </lineage>
</organism>
<dbReference type="SUPFAM" id="SSF53474">
    <property type="entry name" value="alpha/beta-Hydrolases"/>
    <property type="match status" value="1"/>
</dbReference>
<gene>
    <name evidence="4" type="ORF">MZO42_05700</name>
</gene>
<evidence type="ECO:0000256" key="2">
    <source>
        <dbReference type="SAM" id="SignalP"/>
    </source>
</evidence>
<evidence type="ECO:0000313" key="4">
    <source>
        <dbReference type="EMBL" id="MDT8758184.1"/>
    </source>
</evidence>
<accession>A0ABU3N2T7</accession>